<feature type="region of interest" description="Disordered" evidence="1">
    <location>
        <begin position="42"/>
        <end position="64"/>
    </location>
</feature>
<dbReference type="EMBL" id="PIEU01000076">
    <property type="protein sequence ID" value="PZL72827.1"/>
    <property type="molecule type" value="Genomic_DNA"/>
</dbReference>
<keyword evidence="2" id="KW-0732">Signal</keyword>
<organism evidence="4 5">
    <name type="scientific">Enterococcus plantarum</name>
    <dbReference type="NCBI Taxonomy" id="1077675"/>
    <lineage>
        <taxon>Bacteria</taxon>
        <taxon>Bacillati</taxon>
        <taxon>Bacillota</taxon>
        <taxon>Bacilli</taxon>
        <taxon>Lactobacillales</taxon>
        <taxon>Enterococcaceae</taxon>
        <taxon>Enterococcus</taxon>
    </lineage>
</organism>
<dbReference type="Proteomes" id="UP000249828">
    <property type="component" value="Unassembled WGS sequence"/>
</dbReference>
<evidence type="ECO:0000313" key="5">
    <source>
        <dbReference type="Proteomes" id="UP000249828"/>
    </source>
</evidence>
<feature type="chain" id="PRO_5016142898" evidence="2">
    <location>
        <begin position="28"/>
        <end position="263"/>
    </location>
</feature>
<dbReference type="InterPro" id="IPR027994">
    <property type="entry name" value="WxL_dom"/>
</dbReference>
<feature type="domain" description="WxL" evidence="3">
    <location>
        <begin position="28"/>
        <end position="263"/>
    </location>
</feature>
<reference evidence="4 5" key="1">
    <citation type="submission" date="2017-11" db="EMBL/GenBank/DDBJ databases">
        <title>Draft genome sequence of Enterococcus plantarum TRW2 strain isolated from lettuce.</title>
        <authorList>
            <person name="Kim E.B."/>
            <person name="Marco M.L."/>
            <person name="Williams T.R."/>
            <person name="You I.H."/>
        </authorList>
    </citation>
    <scope>NUCLEOTIDE SEQUENCE [LARGE SCALE GENOMIC DNA]</scope>
    <source>
        <strain evidence="4 5">TRW2</strain>
    </source>
</reference>
<keyword evidence="5" id="KW-1185">Reference proteome</keyword>
<evidence type="ECO:0000256" key="2">
    <source>
        <dbReference type="SAM" id="SignalP"/>
    </source>
</evidence>
<evidence type="ECO:0000313" key="4">
    <source>
        <dbReference type="EMBL" id="PZL72827.1"/>
    </source>
</evidence>
<comment type="caution">
    <text evidence="4">The sequence shown here is derived from an EMBL/GenBank/DDBJ whole genome shotgun (WGS) entry which is preliminary data.</text>
</comment>
<proteinExistence type="predicted"/>
<feature type="compositionally biased region" description="Basic and acidic residues" evidence="1">
    <location>
        <begin position="42"/>
        <end position="52"/>
    </location>
</feature>
<name>A0A2W3Z8U3_9ENTE</name>
<protein>
    <submittedName>
        <fullName evidence="4">WxL domain-containing protein</fullName>
    </submittedName>
</protein>
<evidence type="ECO:0000256" key="1">
    <source>
        <dbReference type="SAM" id="MobiDB-lite"/>
    </source>
</evidence>
<evidence type="ECO:0000259" key="3">
    <source>
        <dbReference type="Pfam" id="PF13731"/>
    </source>
</evidence>
<gene>
    <name evidence="4" type="ORF">CI088_09960</name>
</gene>
<dbReference type="AlphaFoldDB" id="A0A2W3Z8U3"/>
<sequence length="263" mass="28513">MQIKKKTLTLLFFSFFLGTLTPSTVLAESVDGDVNVEFSGRKDVKSGVKDPENPDEAVDPGIANGTQGPLRIDFVPQLDFGKGKVVNKKVIFPVNAQQFKGSTTSRGQFIQVSDYRPNPTGWALQIRQEEQFKSAENNTLKGAILSFDNSWTNSKTNAAQAPDVSKEVIHLNNIGETYDLAKAEFGKGGGTWSIVFGASGENSSGQKATLAPKLDDQGKPVVDQKLKKNIYSNSAVKLAIPEAEEIKAGTYSTVLTWIISELP</sequence>
<accession>A0A2W3Z8U3</accession>
<dbReference type="Pfam" id="PF13731">
    <property type="entry name" value="WxL"/>
    <property type="match status" value="1"/>
</dbReference>
<feature type="signal peptide" evidence="2">
    <location>
        <begin position="1"/>
        <end position="27"/>
    </location>
</feature>